<evidence type="ECO:0000313" key="2">
    <source>
        <dbReference type="EMBL" id="MBP0057739.1"/>
    </source>
</evidence>
<organism evidence="2 3">
    <name type="scientific">Anaerobutyricum soehngenii</name>
    <dbReference type="NCBI Taxonomy" id="105843"/>
    <lineage>
        <taxon>Bacteria</taxon>
        <taxon>Bacillati</taxon>
        <taxon>Bacillota</taxon>
        <taxon>Clostridia</taxon>
        <taxon>Lachnospirales</taxon>
        <taxon>Lachnospiraceae</taxon>
        <taxon>Anaerobutyricum</taxon>
    </lineage>
</organism>
<feature type="region of interest" description="Disordered" evidence="1">
    <location>
        <begin position="57"/>
        <end position="87"/>
    </location>
</feature>
<gene>
    <name evidence="2" type="ORF">JYQ75_10095</name>
</gene>
<dbReference type="Gene3D" id="1.20.50.40">
    <property type="match status" value="1"/>
</dbReference>
<reference evidence="2 3" key="1">
    <citation type="submission" date="2021-02" db="EMBL/GenBank/DDBJ databases">
        <title>Lactate utilizing bacteria of the human gut.</title>
        <authorList>
            <person name="Sheridan P.O."/>
        </authorList>
    </citation>
    <scope>NUCLEOTIDE SEQUENCE [LARGE SCALE GENOMIC DNA]</scope>
    <source>
        <strain evidence="2 3">HTF-83D</strain>
    </source>
</reference>
<comment type="caution">
    <text evidence="2">The sequence shown here is derived from an EMBL/GenBank/DDBJ whole genome shotgun (WGS) entry which is preliminary data.</text>
</comment>
<dbReference type="InterPro" id="IPR026906">
    <property type="entry name" value="LRR_5"/>
</dbReference>
<accession>A0ABS3ZKA2</accession>
<protein>
    <submittedName>
        <fullName evidence="2">Leucine-rich repeat protein</fullName>
    </submittedName>
</protein>
<dbReference type="Pfam" id="PF13306">
    <property type="entry name" value="LRR_5"/>
    <property type="match status" value="1"/>
</dbReference>
<keyword evidence="3" id="KW-1185">Reference proteome</keyword>
<dbReference type="Gene3D" id="3.80.10.10">
    <property type="entry name" value="Ribonuclease Inhibitor"/>
    <property type="match status" value="1"/>
</dbReference>
<evidence type="ECO:0000256" key="1">
    <source>
        <dbReference type="SAM" id="MobiDB-lite"/>
    </source>
</evidence>
<name>A0ABS3ZKA2_9FIRM</name>
<proteinExistence type="predicted"/>
<feature type="compositionally biased region" description="Polar residues" evidence="1">
    <location>
        <begin position="57"/>
        <end position="69"/>
    </location>
</feature>
<sequence length="219" mass="23394">MTINIKKKRGKLNGKDTVVVDPAVAPTETTPGKTEGEHCSACNTVLVAQKVISATGKQLSGNDKPSTGNTTPQPQQPTQPAKVTDKKSKAVYKVNGNKTVEYNKANKKAKKATVPSTITVNGVKYQVTSIAAKAFANNKKLTKIVIPASVRSIGKQAFSGCKNLKSITIKTTYLTKKSVGVKAFKGIHAKATIKVPKKQKKAYQKFLKTKGIGEGVKIK</sequence>
<feature type="compositionally biased region" description="Low complexity" evidence="1">
    <location>
        <begin position="70"/>
        <end position="80"/>
    </location>
</feature>
<evidence type="ECO:0000313" key="3">
    <source>
        <dbReference type="Proteomes" id="UP001315001"/>
    </source>
</evidence>
<dbReference type="Proteomes" id="UP001315001">
    <property type="component" value="Unassembled WGS sequence"/>
</dbReference>
<dbReference type="EMBL" id="JAFIQO010000129">
    <property type="protein sequence ID" value="MBP0057739.1"/>
    <property type="molecule type" value="Genomic_DNA"/>
</dbReference>
<dbReference type="InterPro" id="IPR032675">
    <property type="entry name" value="LRR_dom_sf"/>
</dbReference>